<evidence type="ECO:0000313" key="6">
    <source>
        <dbReference type="EMBL" id="SDQ95313.1"/>
    </source>
</evidence>
<dbReference type="Proteomes" id="UP000183471">
    <property type="component" value="Unassembled WGS sequence"/>
</dbReference>
<dbReference type="InterPro" id="IPR052046">
    <property type="entry name" value="GH57_Enzymes"/>
</dbReference>
<dbReference type="InterPro" id="IPR027291">
    <property type="entry name" value="Glyco_hydro_38_N_sf"/>
</dbReference>
<evidence type="ECO:0000256" key="3">
    <source>
        <dbReference type="RuleBase" id="RU361196"/>
    </source>
</evidence>
<dbReference type="SUPFAM" id="SSF88713">
    <property type="entry name" value="Glycoside hydrolase/deacetylase"/>
    <property type="match status" value="1"/>
</dbReference>
<comment type="caution">
    <text evidence="6">The sequence shown here is derived from an EMBL/GenBank/DDBJ whole genome shotgun (WGS) entry which is preliminary data.</text>
</comment>
<evidence type="ECO:0000313" key="7">
    <source>
        <dbReference type="Proteomes" id="UP000183471"/>
    </source>
</evidence>
<dbReference type="EMBL" id="FNKY01000001">
    <property type="protein sequence ID" value="SDQ95313.1"/>
    <property type="molecule type" value="Genomic_DNA"/>
</dbReference>
<feature type="domain" description="Glycoside hydrolase family 57 N-terminal" evidence="5">
    <location>
        <begin position="20"/>
        <end position="446"/>
    </location>
</feature>
<feature type="region of interest" description="Disordered" evidence="4">
    <location>
        <begin position="559"/>
        <end position="578"/>
    </location>
</feature>
<keyword evidence="2 3" id="KW-0119">Carbohydrate metabolism</keyword>
<evidence type="ECO:0000259" key="5">
    <source>
        <dbReference type="Pfam" id="PF03065"/>
    </source>
</evidence>
<dbReference type="InterPro" id="IPR011330">
    <property type="entry name" value="Glyco_hydro/deAcase_b/a-brl"/>
</dbReference>
<evidence type="ECO:0000256" key="2">
    <source>
        <dbReference type="ARBA" id="ARBA00023277"/>
    </source>
</evidence>
<sequence length="578" mass="65639">MARKRSNQVYIEMQPINFVLLWHMHQPDYRNYETGEFMLPWVYLHAIKDYTDMVSHLEAHPSMKAVVNFVPVLLDQLEDYAAQFATGKIRDPLLRLLATPDLEQVSASDRLRVFDSCFRSNHVTMMQPYPAYKRLYDMHETLRGHGEAELAYLSAQYLADLLVWYHLAWTGESVRRSNETVVRLMTQGGGFSHADRVQLLGLIGDLIQGLIPRYRKLAESGQIELSTTPHYHPLAPLLIDFSSARDSMPNENLPVEPAYPGGRGRVAVHLASAIESHTRRFGIRPSGVWPAEGAVSAPFLEILAEHGCQWSASGEAVLANSLRHSYPNQHLQDRGRYLYRPYRVQGKADSVTCFFRDEKLSDMIGFEYAKWFGRDAAEHLVHSLEDIGRNALPGENPVVSVILDGENAWEYYPYNGYYFLNDLYEILENHASIHVTTYRDYITSLKHIDAAALPVLAAGSWVYGTFSTWIGDRDKNHAWDLLCAAKHSYDLVMQSGRLSSEEMLKAERQLASCESSDWFWWLGDYNPPYVVSSFDQLFRDNLANLYGLLKLPTPKTVLEPISHGGGTPESGGTMRRAS</sequence>
<dbReference type="PANTHER" id="PTHR36306:SF1">
    <property type="entry name" value="ALPHA-AMYLASE-RELATED"/>
    <property type="match status" value="1"/>
</dbReference>
<evidence type="ECO:0000256" key="1">
    <source>
        <dbReference type="ARBA" id="ARBA00006821"/>
    </source>
</evidence>
<dbReference type="Gene3D" id="3.20.110.10">
    <property type="entry name" value="Glycoside hydrolase 38, N terminal domain"/>
    <property type="match status" value="2"/>
</dbReference>
<reference evidence="6 7" key="1">
    <citation type="submission" date="2016-10" db="EMBL/GenBank/DDBJ databases">
        <authorList>
            <person name="Varghese N."/>
            <person name="Submissions S."/>
        </authorList>
    </citation>
    <scope>NUCLEOTIDE SEQUENCE [LARGE SCALE GENOMIC DNA]</scope>
    <source>
        <strain evidence="6 7">Nl1</strain>
    </source>
</reference>
<dbReference type="InterPro" id="IPR004300">
    <property type="entry name" value="Glyco_hydro_57_N"/>
</dbReference>
<dbReference type="CDD" id="cd10796">
    <property type="entry name" value="GH57N_APU"/>
    <property type="match status" value="1"/>
</dbReference>
<protein>
    <submittedName>
        <fullName evidence="6">Alpha-amylase/alpha-mannosidase, GH57 family</fullName>
    </submittedName>
</protein>
<dbReference type="PANTHER" id="PTHR36306">
    <property type="entry name" value="ALPHA-AMYLASE-RELATED-RELATED"/>
    <property type="match status" value="1"/>
</dbReference>
<accession>A0ABY0TK69</accession>
<gene>
    <name evidence="6" type="ORF">SAMN05216402_2967</name>
</gene>
<comment type="similarity">
    <text evidence="1 3">Belongs to the glycosyl hydrolase 57 family.</text>
</comment>
<name>A0ABY0TK69_9PROT</name>
<keyword evidence="7" id="KW-1185">Reference proteome</keyword>
<proteinExistence type="inferred from homology"/>
<organism evidence="6 7">
    <name type="scientific">Nitrosospira multiformis</name>
    <dbReference type="NCBI Taxonomy" id="1231"/>
    <lineage>
        <taxon>Bacteria</taxon>
        <taxon>Pseudomonadati</taxon>
        <taxon>Pseudomonadota</taxon>
        <taxon>Betaproteobacteria</taxon>
        <taxon>Nitrosomonadales</taxon>
        <taxon>Nitrosomonadaceae</taxon>
        <taxon>Nitrosospira</taxon>
    </lineage>
</organism>
<dbReference type="Pfam" id="PF03065">
    <property type="entry name" value="Glyco_hydro_57"/>
    <property type="match status" value="1"/>
</dbReference>
<evidence type="ECO:0000256" key="4">
    <source>
        <dbReference type="SAM" id="MobiDB-lite"/>
    </source>
</evidence>